<dbReference type="InterPro" id="IPR000219">
    <property type="entry name" value="DH_dom"/>
</dbReference>
<dbReference type="InterPro" id="IPR051092">
    <property type="entry name" value="FYVE_RhoGEF_PH"/>
</dbReference>
<dbReference type="Gene3D" id="1.20.900.10">
    <property type="entry name" value="Dbl homology (DH) domain"/>
    <property type="match status" value="1"/>
</dbReference>
<dbReference type="SUPFAM" id="SSF48065">
    <property type="entry name" value="DBL homology domain (DH-domain)"/>
    <property type="match status" value="1"/>
</dbReference>
<dbReference type="PANTHER" id="PTHR12673">
    <property type="entry name" value="FACIOGENITAL DYSPLASIA PROTEIN"/>
    <property type="match status" value="1"/>
</dbReference>
<sequence length="503" mass="57511">MQSVVSEFEFVGSLASSSAATSTAHSPSPQATPSDLMNLNYRCEFPNHRFLPEPGRSEAYVNVRDELYSSERSYLQYLKALIEVFLKPLCESTKYGERLHAKKLLSEINPIFGVHKEFLSSLRESSSIIASFEMLTPLLTFYSSYAATFARTQEAIISLSLNLKFRGFIEKLASDVHALGNGMTSLLVMPIQRIPRYVLFLKRLEEATDQQEERESLEKILHEIEEITEYMDVCIRDYQNLEKLLEIQEKIVIPGGVVVPGRRFIHEGTLFHRVNVGESIYRERMYDLKFRFPLRHCTFTYDQWDGSLQIKCKGETIVATSDTFDKLNVWRNTLSSAIVRATKLRATLRKESSRLPIKMKKTNLKKALTKRIQHITTMTYDYGVNRLNRAMPACSSGPKVTKTPITPRTERLLITEEEEHLEESMNLGEVPATPALARKRRAPETEFDRELNAVLRKRCPQDVLTPSSTGWMNPLTPATSKTQPPTRPPPPSNKNSPEKKMRQ</sequence>
<feature type="domain" description="DH" evidence="2">
    <location>
        <begin position="59"/>
        <end position="234"/>
    </location>
</feature>
<gene>
    <name evidence="3" type="ORF">PMAYCL1PPCAC_32010</name>
</gene>
<feature type="region of interest" description="Disordered" evidence="1">
    <location>
        <begin position="461"/>
        <end position="503"/>
    </location>
</feature>
<reference evidence="4" key="1">
    <citation type="submission" date="2022-10" db="EMBL/GenBank/DDBJ databases">
        <title>Genome assembly of Pristionchus species.</title>
        <authorList>
            <person name="Yoshida K."/>
            <person name="Sommer R.J."/>
        </authorList>
    </citation>
    <scope>NUCLEOTIDE SEQUENCE [LARGE SCALE GENOMIC DNA]</scope>
    <source>
        <strain evidence="4">RS5460</strain>
    </source>
</reference>
<dbReference type="GO" id="GO:0005737">
    <property type="term" value="C:cytoplasm"/>
    <property type="evidence" value="ECO:0007669"/>
    <property type="project" value="TreeGrafter"/>
</dbReference>
<dbReference type="AlphaFoldDB" id="A0AAN5IF17"/>
<keyword evidence="4" id="KW-1185">Reference proteome</keyword>
<dbReference type="SMART" id="SM00325">
    <property type="entry name" value="RhoGEF"/>
    <property type="match status" value="1"/>
</dbReference>
<evidence type="ECO:0000259" key="2">
    <source>
        <dbReference type="PROSITE" id="PS50010"/>
    </source>
</evidence>
<dbReference type="GO" id="GO:0005085">
    <property type="term" value="F:guanyl-nucleotide exchange factor activity"/>
    <property type="evidence" value="ECO:0007669"/>
    <property type="project" value="InterPro"/>
</dbReference>
<dbReference type="InterPro" id="IPR035899">
    <property type="entry name" value="DBL_dom_sf"/>
</dbReference>
<dbReference type="PANTHER" id="PTHR12673:SF159">
    <property type="entry name" value="LD03170P"/>
    <property type="match status" value="1"/>
</dbReference>
<proteinExistence type="predicted"/>
<evidence type="ECO:0000256" key="1">
    <source>
        <dbReference type="SAM" id="MobiDB-lite"/>
    </source>
</evidence>
<evidence type="ECO:0000313" key="4">
    <source>
        <dbReference type="Proteomes" id="UP001328107"/>
    </source>
</evidence>
<name>A0AAN5IF17_9BILA</name>
<protein>
    <recommendedName>
        <fullName evidence="2">DH domain-containing protein</fullName>
    </recommendedName>
</protein>
<organism evidence="3 4">
    <name type="scientific">Pristionchus mayeri</name>
    <dbReference type="NCBI Taxonomy" id="1317129"/>
    <lineage>
        <taxon>Eukaryota</taxon>
        <taxon>Metazoa</taxon>
        <taxon>Ecdysozoa</taxon>
        <taxon>Nematoda</taxon>
        <taxon>Chromadorea</taxon>
        <taxon>Rhabditida</taxon>
        <taxon>Rhabditina</taxon>
        <taxon>Diplogasteromorpha</taxon>
        <taxon>Diplogasteroidea</taxon>
        <taxon>Neodiplogasteridae</taxon>
        <taxon>Pristionchus</taxon>
    </lineage>
</organism>
<comment type="caution">
    <text evidence="3">The sequence shown here is derived from an EMBL/GenBank/DDBJ whole genome shotgun (WGS) entry which is preliminary data.</text>
</comment>
<dbReference type="Pfam" id="PF00621">
    <property type="entry name" value="RhoGEF"/>
    <property type="match status" value="1"/>
</dbReference>
<accession>A0AAN5IF17</accession>
<evidence type="ECO:0000313" key="3">
    <source>
        <dbReference type="EMBL" id="GMR61815.1"/>
    </source>
</evidence>
<dbReference type="EMBL" id="BTRK01000006">
    <property type="protein sequence ID" value="GMR61815.1"/>
    <property type="molecule type" value="Genomic_DNA"/>
</dbReference>
<dbReference type="CDD" id="cd00160">
    <property type="entry name" value="RhoGEF"/>
    <property type="match status" value="1"/>
</dbReference>
<dbReference type="Proteomes" id="UP001328107">
    <property type="component" value="Unassembled WGS sequence"/>
</dbReference>
<dbReference type="PROSITE" id="PS50010">
    <property type="entry name" value="DH_2"/>
    <property type="match status" value="1"/>
</dbReference>